<dbReference type="Proteomes" id="UP000832034">
    <property type="component" value="Chromosome"/>
</dbReference>
<keyword evidence="2" id="KW-1185">Reference proteome</keyword>
<accession>A0ABY4ECD4</accession>
<gene>
    <name evidence="1" type="ORF">LVJ81_02245</name>
</gene>
<sequence>MPTLTIVGEIDPFLHVNLQRGESISCESGAMVMMESGLELTGRMQGGFLGALTRTLANGESFFQQHIEATGDSGDCLLAPVMPGGMQILDVGTEQYNLSDGAFVACTSKVDVKAQMQSIGTALFGGTGGFLIGKTSGHGQVVVNGFGSLFILDVVPGKETTVDNGHVVAWDASLRYEISVSTSQSRGMLGNLMNSVTSGEGMVLKFSGQGKVVICSRNRSSFAGWMRQEISA</sequence>
<protein>
    <submittedName>
        <fullName evidence="1">TIGR00266 family protein</fullName>
    </submittedName>
</protein>
<organism evidence="1 2">
    <name type="scientific">Vitreoscilla stercoraria</name>
    <dbReference type="NCBI Taxonomy" id="61"/>
    <lineage>
        <taxon>Bacteria</taxon>
        <taxon>Pseudomonadati</taxon>
        <taxon>Pseudomonadota</taxon>
        <taxon>Betaproteobacteria</taxon>
        <taxon>Neisseriales</taxon>
        <taxon>Neisseriaceae</taxon>
        <taxon>Vitreoscilla</taxon>
    </lineage>
</organism>
<reference evidence="1" key="1">
    <citation type="submission" date="2021-12" db="EMBL/GenBank/DDBJ databases">
        <authorList>
            <person name="Veyrier F.J."/>
        </authorList>
    </citation>
    <scope>NUCLEOTIDE SEQUENCE</scope>
    <source>
        <strain evidence="1">SAG 1488-6</strain>
    </source>
</reference>
<dbReference type="NCBIfam" id="TIGR00266">
    <property type="entry name" value="TIGR00266 family protein"/>
    <property type="match status" value="1"/>
</dbReference>
<reference evidence="1" key="2">
    <citation type="journal article" date="2022" name="Res Sq">
        <title>Evolution of multicellular longitudinally dividing oral cavity symbionts (Neisseriaceae).</title>
        <authorList>
            <person name="Nyongesa S."/>
            <person name="Weber P."/>
            <person name="Bernet E."/>
            <person name="Pullido F."/>
            <person name="Nieckarz M."/>
            <person name="Delaby M."/>
            <person name="Nieves C."/>
            <person name="Viehboeck T."/>
            <person name="Krause N."/>
            <person name="Rivera-Millot A."/>
            <person name="Nakamura A."/>
            <person name="Vischer N."/>
            <person name="VanNieuwenhze M."/>
            <person name="Brun Y."/>
            <person name="Cava F."/>
            <person name="Bulgheresi S."/>
            <person name="Veyrier F."/>
        </authorList>
    </citation>
    <scope>NUCLEOTIDE SEQUENCE</scope>
    <source>
        <strain evidence="1">SAG 1488-6</strain>
    </source>
</reference>
<dbReference type="EMBL" id="CP091512">
    <property type="protein sequence ID" value="UOO92884.1"/>
    <property type="molecule type" value="Genomic_DNA"/>
</dbReference>
<dbReference type="Gene3D" id="3.60.160.10">
    <property type="entry name" value="Mitochondrial biogenesis AIM24"/>
    <property type="match status" value="1"/>
</dbReference>
<proteinExistence type="predicted"/>
<evidence type="ECO:0000313" key="1">
    <source>
        <dbReference type="EMBL" id="UOO92884.1"/>
    </source>
</evidence>
<dbReference type="InterPro" id="IPR016031">
    <property type="entry name" value="Trp_RNA-bd_attenuator-like_dom"/>
</dbReference>
<dbReference type="RefSeq" id="WP_019957228.1">
    <property type="nucleotide sequence ID" value="NZ_CP091512.1"/>
</dbReference>
<dbReference type="SUPFAM" id="SSF51219">
    <property type="entry name" value="TRAP-like"/>
    <property type="match status" value="1"/>
</dbReference>
<dbReference type="InterPro" id="IPR036983">
    <property type="entry name" value="AIM24_sf"/>
</dbReference>
<dbReference type="InterPro" id="IPR002838">
    <property type="entry name" value="AIM24"/>
</dbReference>
<evidence type="ECO:0000313" key="2">
    <source>
        <dbReference type="Proteomes" id="UP000832034"/>
    </source>
</evidence>
<dbReference type="Pfam" id="PF01987">
    <property type="entry name" value="AIM24"/>
    <property type="match status" value="1"/>
</dbReference>
<dbReference type="PANTHER" id="PTHR43657">
    <property type="entry name" value="TRYPTOPHAN RNA-BINDING ATTENUATOR PROTEIN-LIKE PROTEIN"/>
    <property type="match status" value="1"/>
</dbReference>
<name>A0ABY4ECD4_VITST</name>
<dbReference type="PANTHER" id="PTHR43657:SF1">
    <property type="entry name" value="ALTERED INHERITANCE OF MITOCHONDRIA PROTEIN 24, MITOCHONDRIAL"/>
    <property type="match status" value="1"/>
</dbReference>